<evidence type="ECO:0000313" key="1">
    <source>
        <dbReference type="EMBL" id="KAK0665600.1"/>
    </source>
</evidence>
<dbReference type="CDD" id="cd22656">
    <property type="entry name" value="ClyA_Cry6Aa-like"/>
    <property type="match status" value="1"/>
</dbReference>
<dbReference type="Proteomes" id="UP001174997">
    <property type="component" value="Unassembled WGS sequence"/>
</dbReference>
<proteinExistence type="predicted"/>
<reference evidence="1" key="1">
    <citation type="submission" date="2023-06" db="EMBL/GenBank/DDBJ databases">
        <title>Genome-scale phylogeny and comparative genomics of the fungal order Sordariales.</title>
        <authorList>
            <consortium name="Lawrence Berkeley National Laboratory"/>
            <person name="Hensen N."/>
            <person name="Bonometti L."/>
            <person name="Westerberg I."/>
            <person name="Brannstrom I.O."/>
            <person name="Guillou S."/>
            <person name="Cros-Aarteil S."/>
            <person name="Calhoun S."/>
            <person name="Haridas S."/>
            <person name="Kuo A."/>
            <person name="Mondo S."/>
            <person name="Pangilinan J."/>
            <person name="Riley R."/>
            <person name="Labutti K."/>
            <person name="Andreopoulos B."/>
            <person name="Lipzen A."/>
            <person name="Chen C."/>
            <person name="Yanf M."/>
            <person name="Daum C."/>
            <person name="Ng V."/>
            <person name="Clum A."/>
            <person name="Steindorff A."/>
            <person name="Ohm R."/>
            <person name="Martin F."/>
            <person name="Silar P."/>
            <person name="Natvig D."/>
            <person name="Lalanne C."/>
            <person name="Gautier V."/>
            <person name="Ament-Velasquez S.L."/>
            <person name="Kruys A."/>
            <person name="Hutchinson M.I."/>
            <person name="Powell A.J."/>
            <person name="Barry K."/>
            <person name="Miller A.N."/>
            <person name="Grigoriev I.V."/>
            <person name="Debuchy R."/>
            <person name="Gladieux P."/>
            <person name="Thoren M.H."/>
            <person name="Johannesson H."/>
        </authorList>
    </citation>
    <scope>NUCLEOTIDE SEQUENCE</scope>
    <source>
        <strain evidence="1">CBS 307.81</strain>
    </source>
</reference>
<dbReference type="AlphaFoldDB" id="A0AA40D7B6"/>
<sequence>MATADILAPQATLDAFEQQASTFLRQAQPSAKIAYKEKINVTPEAGNVFSLDDKLFAKLQLYIAAAFIFPETPEQFRNKYPFGGFSLTKLQLQDYELMVQVLTSIHQHCATFQTHGINSMIELSHSIANFADEVVALVNELKNQLEIICDSRVYLSSDKSKQARKEARDILLMLKGSSETVHQKCAAILDATSVFKTQTAQDAIAVKDLLTKLDAAMPTSMVDEEVSKQMKDIRESLLLLIRQQEESATRFEGIVRSRGWMVVLDWVGAMWFTSPYTNETKQAFDELRKRTDDYNRKVAEGNRQRLKLFESADRIRGLWHTVHDVVSYIDDAQLCLANMMDGMAQMKTSAETLITNLENIEGRVMPEAHASGVVVKLSMDRAVKAWNMVLQVAREFAKHGLIVPVDDMPLPQDDKGPKLFAAHYGGQDVTVLAKLIFPATNSLFIDAGNLPLCNSWSSTDKSLSLVYAFGNSVAAQIRVFVGQAQKGRVWTLTPGDVDKEGPEVTVAAAHESKMISGIKIYAVIYGLKQVTDYDVYQRLYEAAAKNQRVPISDDFFNDHDGSLATGKCAAIVYTVNGQWKSISGRQYANVDWSF</sequence>
<comment type="caution">
    <text evidence="1">The sequence shown here is derived from an EMBL/GenBank/DDBJ whole genome shotgun (WGS) entry which is preliminary data.</text>
</comment>
<dbReference type="SUPFAM" id="SSF58100">
    <property type="entry name" value="Bacterial hemolysins"/>
    <property type="match status" value="1"/>
</dbReference>
<gene>
    <name evidence="1" type="ORF">QBC41DRAFT_349448</name>
</gene>
<name>A0AA40D7B6_9PEZI</name>
<protein>
    <submittedName>
        <fullName evidence="1">Uncharacterized protein</fullName>
    </submittedName>
</protein>
<evidence type="ECO:0000313" key="2">
    <source>
        <dbReference type="Proteomes" id="UP001174997"/>
    </source>
</evidence>
<dbReference type="Gene3D" id="1.20.1170.10">
    <property type="match status" value="1"/>
</dbReference>
<keyword evidence="2" id="KW-1185">Reference proteome</keyword>
<accession>A0AA40D7B6</accession>
<dbReference type="EMBL" id="JAULSY010000106">
    <property type="protein sequence ID" value="KAK0665600.1"/>
    <property type="molecule type" value="Genomic_DNA"/>
</dbReference>
<organism evidence="1 2">
    <name type="scientific">Cercophora samala</name>
    <dbReference type="NCBI Taxonomy" id="330535"/>
    <lineage>
        <taxon>Eukaryota</taxon>
        <taxon>Fungi</taxon>
        <taxon>Dikarya</taxon>
        <taxon>Ascomycota</taxon>
        <taxon>Pezizomycotina</taxon>
        <taxon>Sordariomycetes</taxon>
        <taxon>Sordariomycetidae</taxon>
        <taxon>Sordariales</taxon>
        <taxon>Lasiosphaeriaceae</taxon>
        <taxon>Cercophora</taxon>
    </lineage>
</organism>